<proteinExistence type="predicted"/>
<dbReference type="GO" id="GO:0032298">
    <property type="term" value="P:positive regulation of DNA-templated DNA replication initiation"/>
    <property type="evidence" value="ECO:0007669"/>
    <property type="project" value="TreeGrafter"/>
</dbReference>
<gene>
    <name evidence="1" type="ORF">EO081_06500</name>
</gene>
<protein>
    <submittedName>
        <fullName evidence="1">DNA polymerase III subunit chi</fullName>
    </submittedName>
</protein>
<dbReference type="Gene3D" id="3.40.50.10110">
    <property type="entry name" value="DNA polymerase III subunit chi"/>
    <property type="match status" value="1"/>
</dbReference>
<dbReference type="GO" id="GO:0006260">
    <property type="term" value="P:DNA replication"/>
    <property type="evidence" value="ECO:0007669"/>
    <property type="project" value="InterPro"/>
</dbReference>
<dbReference type="GO" id="GO:0003887">
    <property type="term" value="F:DNA-directed DNA polymerase activity"/>
    <property type="evidence" value="ECO:0007669"/>
    <property type="project" value="InterPro"/>
</dbReference>
<name>A0A4Q2J0N5_9SPHN</name>
<dbReference type="InterPro" id="IPR036768">
    <property type="entry name" value="PolIII_chi_sf"/>
</dbReference>
<dbReference type="PANTHER" id="PTHR38767">
    <property type="entry name" value="DNA POLYMERASE III SUBUNIT CHI"/>
    <property type="match status" value="1"/>
</dbReference>
<comment type="caution">
    <text evidence="1">The sequence shown here is derived from an EMBL/GenBank/DDBJ whole genome shotgun (WGS) entry which is preliminary data.</text>
</comment>
<accession>A0A4Q2J0N5</accession>
<dbReference type="InterPro" id="IPR007459">
    <property type="entry name" value="DNA_pol3_chi"/>
</dbReference>
<organism evidence="1 2">
    <name type="scientific">Sphingomonas desiccabilis</name>
    <dbReference type="NCBI Taxonomy" id="429134"/>
    <lineage>
        <taxon>Bacteria</taxon>
        <taxon>Pseudomonadati</taxon>
        <taxon>Pseudomonadota</taxon>
        <taxon>Alphaproteobacteria</taxon>
        <taxon>Sphingomonadales</taxon>
        <taxon>Sphingomonadaceae</taxon>
        <taxon>Sphingomonas</taxon>
    </lineage>
</organism>
<sequence length="146" mass="16503">MQVDFYHLTQLPLERALPRIAERVVAGGGRLLVVAEHEEARQALDRCLWAYAPESFLPHAQAGGPDDARQPVLIAGDLQPANGARNIALADGLWRDGALAFERTFHFFDDERIVEARQAWRTLADRPDVSRRYWKQGESGRWEQAA</sequence>
<dbReference type="OrthoDB" id="9795973at2"/>
<dbReference type="Pfam" id="PF04364">
    <property type="entry name" value="DNA_pol3_chi"/>
    <property type="match status" value="1"/>
</dbReference>
<evidence type="ECO:0000313" key="1">
    <source>
        <dbReference type="EMBL" id="RXZ35273.1"/>
    </source>
</evidence>
<dbReference type="AlphaFoldDB" id="A0A4Q2J0N5"/>
<keyword evidence="2" id="KW-1185">Reference proteome</keyword>
<dbReference type="PANTHER" id="PTHR38767:SF1">
    <property type="entry name" value="DNA POLYMERASE III SUBUNIT CHI"/>
    <property type="match status" value="1"/>
</dbReference>
<reference evidence="1 2" key="1">
    <citation type="submission" date="2019-01" db="EMBL/GenBank/DDBJ databases">
        <title>Sphingomonas mucosissima sp. nov. and Sphingomonas desiccabilis sp. nov., from biological soil crusts in the Colorado Plateau, USA.</title>
        <authorList>
            <person name="Zhu D."/>
        </authorList>
    </citation>
    <scope>NUCLEOTIDE SEQUENCE [LARGE SCALE GENOMIC DNA]</scope>
    <source>
        <strain evidence="1 2">CP1D</strain>
    </source>
</reference>
<dbReference type="EMBL" id="SDPT01000001">
    <property type="protein sequence ID" value="RXZ35273.1"/>
    <property type="molecule type" value="Genomic_DNA"/>
</dbReference>
<dbReference type="Proteomes" id="UP000292347">
    <property type="component" value="Unassembled WGS sequence"/>
</dbReference>
<evidence type="ECO:0000313" key="2">
    <source>
        <dbReference type="Proteomes" id="UP000292347"/>
    </source>
</evidence>
<dbReference type="SUPFAM" id="SSF102400">
    <property type="entry name" value="DNA polymerase III chi subunit"/>
    <property type="match status" value="1"/>
</dbReference>
<dbReference type="RefSeq" id="WP_129341044.1">
    <property type="nucleotide sequence ID" value="NZ_JACIDD010000001.1"/>
</dbReference>
<dbReference type="GO" id="GO:0003677">
    <property type="term" value="F:DNA binding"/>
    <property type="evidence" value="ECO:0007669"/>
    <property type="project" value="InterPro"/>
</dbReference>